<dbReference type="GO" id="GO:0000160">
    <property type="term" value="P:phosphorelay signal transduction system"/>
    <property type="evidence" value="ECO:0007669"/>
    <property type="project" value="InterPro"/>
</dbReference>
<evidence type="ECO:0000313" key="4">
    <source>
        <dbReference type="Proteomes" id="UP000609121"/>
    </source>
</evidence>
<feature type="domain" description="Response regulatory" evidence="2">
    <location>
        <begin position="1"/>
        <end position="62"/>
    </location>
</feature>
<accession>A0A8J6Z2H8</accession>
<dbReference type="InterPro" id="IPR052893">
    <property type="entry name" value="TCS_response_regulator"/>
</dbReference>
<dbReference type="PANTHER" id="PTHR44520">
    <property type="entry name" value="RESPONSE REGULATOR RCP1-RELATED"/>
    <property type="match status" value="1"/>
</dbReference>
<dbReference type="SUPFAM" id="SSF52172">
    <property type="entry name" value="CheY-like"/>
    <property type="match status" value="1"/>
</dbReference>
<sequence>MSGLELLRELRADARFRSLVCFVLTGSGEAEDVSAAYDLNVAGYLEKSRVGEDFRSMTSFLGAYWTAVRVVGPPRAGDPE</sequence>
<evidence type="ECO:0000259" key="2">
    <source>
        <dbReference type="PROSITE" id="PS50110"/>
    </source>
</evidence>
<dbReference type="EMBL" id="JACVXA010000100">
    <property type="protein sequence ID" value="MBE3640508.1"/>
    <property type="molecule type" value="Genomic_DNA"/>
</dbReference>
<protein>
    <recommendedName>
        <fullName evidence="2">Response regulatory domain-containing protein</fullName>
    </recommendedName>
</protein>
<evidence type="ECO:0000313" key="3">
    <source>
        <dbReference type="EMBL" id="MBE3640508.1"/>
    </source>
</evidence>
<dbReference type="AlphaFoldDB" id="A0A8J6Z2H8"/>
<reference evidence="3" key="1">
    <citation type="submission" date="2020-09" db="EMBL/GenBank/DDBJ databases">
        <title>A novel bacterium of genus Mangrovicoccus, isolated from South China Sea.</title>
        <authorList>
            <person name="Huang H."/>
            <person name="Mo K."/>
            <person name="Hu Y."/>
        </authorList>
    </citation>
    <scope>NUCLEOTIDE SEQUENCE</scope>
    <source>
        <strain evidence="3">HB182678</strain>
    </source>
</reference>
<comment type="caution">
    <text evidence="3">The sequence shown here is derived from an EMBL/GenBank/DDBJ whole genome shotgun (WGS) entry which is preliminary data.</text>
</comment>
<dbReference type="InterPro" id="IPR001789">
    <property type="entry name" value="Sig_transdc_resp-reg_receiver"/>
</dbReference>
<name>A0A8J6Z2H8_9RHOB</name>
<dbReference type="Proteomes" id="UP000609121">
    <property type="component" value="Unassembled WGS sequence"/>
</dbReference>
<dbReference type="PROSITE" id="PS50110">
    <property type="entry name" value="RESPONSE_REGULATORY"/>
    <property type="match status" value="1"/>
</dbReference>
<gene>
    <name evidence="3" type="ORF">ICN82_20075</name>
</gene>
<organism evidence="3 4">
    <name type="scientific">Mangrovicoccus algicola</name>
    <dbReference type="NCBI Taxonomy" id="2771008"/>
    <lineage>
        <taxon>Bacteria</taxon>
        <taxon>Pseudomonadati</taxon>
        <taxon>Pseudomonadota</taxon>
        <taxon>Alphaproteobacteria</taxon>
        <taxon>Rhodobacterales</taxon>
        <taxon>Paracoccaceae</taxon>
        <taxon>Mangrovicoccus</taxon>
    </lineage>
</organism>
<proteinExistence type="predicted"/>
<keyword evidence="4" id="KW-1185">Reference proteome</keyword>
<dbReference type="InterPro" id="IPR011006">
    <property type="entry name" value="CheY-like_superfamily"/>
</dbReference>
<comment type="caution">
    <text evidence="1">Lacks conserved residue(s) required for the propagation of feature annotation.</text>
</comment>
<dbReference type="Gene3D" id="3.40.50.2300">
    <property type="match status" value="1"/>
</dbReference>
<dbReference type="PANTHER" id="PTHR44520:SF2">
    <property type="entry name" value="RESPONSE REGULATOR RCP1"/>
    <property type="match status" value="1"/>
</dbReference>
<evidence type="ECO:0000256" key="1">
    <source>
        <dbReference type="PROSITE-ProRule" id="PRU00169"/>
    </source>
</evidence>